<evidence type="ECO:0000313" key="3">
    <source>
        <dbReference type="Proteomes" id="UP000070133"/>
    </source>
</evidence>
<evidence type="ECO:0000256" key="1">
    <source>
        <dbReference type="SAM" id="MobiDB-lite"/>
    </source>
</evidence>
<feature type="compositionally biased region" description="Basic and acidic residues" evidence="1">
    <location>
        <begin position="107"/>
        <end position="121"/>
    </location>
</feature>
<reference evidence="2 3" key="1">
    <citation type="submission" date="2015-07" db="EMBL/GenBank/DDBJ databases">
        <title>Comparative genomics of the Sigatoka disease complex on banana suggests a link between parallel evolutionary changes in Pseudocercospora fijiensis and Pseudocercospora eumusae and increased virulence on the banana host.</title>
        <authorList>
            <person name="Chang T.-C."/>
            <person name="Salvucci A."/>
            <person name="Crous P.W."/>
            <person name="Stergiopoulos I."/>
        </authorList>
    </citation>
    <scope>NUCLEOTIDE SEQUENCE [LARGE SCALE GENOMIC DNA]</scope>
    <source>
        <strain evidence="2 3">CBS 114824</strain>
    </source>
</reference>
<keyword evidence="3" id="KW-1185">Reference proteome</keyword>
<dbReference type="OrthoDB" id="5403747at2759"/>
<dbReference type="AlphaFoldDB" id="A0A139HKG8"/>
<accession>A0A139HKG8</accession>
<organism evidence="2 3">
    <name type="scientific">Pseudocercospora eumusae</name>
    <dbReference type="NCBI Taxonomy" id="321146"/>
    <lineage>
        <taxon>Eukaryota</taxon>
        <taxon>Fungi</taxon>
        <taxon>Dikarya</taxon>
        <taxon>Ascomycota</taxon>
        <taxon>Pezizomycotina</taxon>
        <taxon>Dothideomycetes</taxon>
        <taxon>Dothideomycetidae</taxon>
        <taxon>Mycosphaerellales</taxon>
        <taxon>Mycosphaerellaceae</taxon>
        <taxon>Pseudocercospora</taxon>
    </lineage>
</organism>
<proteinExistence type="predicted"/>
<name>A0A139HKG8_9PEZI</name>
<comment type="caution">
    <text evidence="2">The sequence shown here is derived from an EMBL/GenBank/DDBJ whole genome shotgun (WGS) entry which is preliminary data.</text>
</comment>
<protein>
    <submittedName>
        <fullName evidence="2">Uncharacterized protein</fullName>
    </submittedName>
</protein>
<dbReference type="EMBL" id="LFZN01000035">
    <property type="protein sequence ID" value="KXT02978.1"/>
    <property type="molecule type" value="Genomic_DNA"/>
</dbReference>
<gene>
    <name evidence="2" type="ORF">AC578_10586</name>
</gene>
<dbReference type="Proteomes" id="UP000070133">
    <property type="component" value="Unassembled WGS sequence"/>
</dbReference>
<dbReference type="STRING" id="321146.A0A139HKG8"/>
<feature type="region of interest" description="Disordered" evidence="1">
    <location>
        <begin position="55"/>
        <end position="155"/>
    </location>
</feature>
<dbReference type="EMBL" id="LFZN01000035">
    <property type="protein sequence ID" value="KXT02977.1"/>
    <property type="molecule type" value="Genomic_DNA"/>
</dbReference>
<evidence type="ECO:0000313" key="2">
    <source>
        <dbReference type="EMBL" id="KXT02978.1"/>
    </source>
</evidence>
<sequence length="155" mass="16359">MGNLTEQQKNLLFKALFYCVDAEPKINYQKLAEMGGYKTAASATTAYHNARKNAQAGMGSDVAGSPAPKNTKGAAGKKRAASTDGGDDEENLEETKPAPKKRGGKKAKTETETETETIKPEPEDDAGNKLLSGAEDCANGGASIVKSERGDEDDF</sequence>